<evidence type="ECO:0000256" key="1">
    <source>
        <dbReference type="ARBA" id="ARBA00004123"/>
    </source>
</evidence>
<dbReference type="EMBL" id="CAJVPV010004649">
    <property type="protein sequence ID" value="CAG8577170.1"/>
    <property type="molecule type" value="Genomic_DNA"/>
</dbReference>
<keyword evidence="5" id="KW-0539">Nucleus</keyword>
<dbReference type="OrthoDB" id="5587616at2759"/>
<proteinExistence type="inferred from homology"/>
<evidence type="ECO:0000256" key="5">
    <source>
        <dbReference type="ARBA" id="ARBA00023242"/>
    </source>
</evidence>
<feature type="region of interest" description="Disordered" evidence="7">
    <location>
        <begin position="389"/>
        <end position="435"/>
    </location>
</feature>
<dbReference type="InterPro" id="IPR051730">
    <property type="entry name" value="NASP-like"/>
</dbReference>
<dbReference type="PANTHER" id="PTHR15081:SF1">
    <property type="entry name" value="NUCLEAR AUTOANTIGENIC SPERM PROTEIN"/>
    <property type="match status" value="1"/>
</dbReference>
<reference evidence="9" key="1">
    <citation type="submission" date="2021-06" db="EMBL/GenBank/DDBJ databases">
        <authorList>
            <person name="Kallberg Y."/>
            <person name="Tangrot J."/>
            <person name="Rosling A."/>
        </authorList>
    </citation>
    <scope>NUCLEOTIDE SEQUENCE</scope>
    <source>
        <strain evidence="9">CL551</strain>
    </source>
</reference>
<dbReference type="Pfam" id="PF10516">
    <property type="entry name" value="SHNi-TPR"/>
    <property type="match status" value="1"/>
</dbReference>
<dbReference type="Gene3D" id="1.25.40.10">
    <property type="entry name" value="Tetratricopeptide repeat domain"/>
    <property type="match status" value="1"/>
</dbReference>
<evidence type="ECO:0000313" key="10">
    <source>
        <dbReference type="Proteomes" id="UP000789342"/>
    </source>
</evidence>
<feature type="repeat" description="TPR" evidence="6">
    <location>
        <begin position="188"/>
        <end position="221"/>
    </location>
</feature>
<dbReference type="GO" id="GO:0042393">
    <property type="term" value="F:histone binding"/>
    <property type="evidence" value="ECO:0007669"/>
    <property type="project" value="TreeGrafter"/>
</dbReference>
<keyword evidence="4 6" id="KW-0802">TPR repeat</keyword>
<evidence type="ECO:0000256" key="6">
    <source>
        <dbReference type="PROSITE-ProRule" id="PRU00339"/>
    </source>
</evidence>
<evidence type="ECO:0000256" key="2">
    <source>
        <dbReference type="ARBA" id="ARBA00008402"/>
    </source>
</evidence>
<gene>
    <name evidence="9" type="ORF">AMORRO_LOCUS6744</name>
</gene>
<dbReference type="SUPFAM" id="SSF48452">
    <property type="entry name" value="TPR-like"/>
    <property type="match status" value="1"/>
</dbReference>
<dbReference type="GO" id="GO:0005654">
    <property type="term" value="C:nucleoplasm"/>
    <property type="evidence" value="ECO:0007669"/>
    <property type="project" value="TreeGrafter"/>
</dbReference>
<evidence type="ECO:0000256" key="3">
    <source>
        <dbReference type="ARBA" id="ARBA00022737"/>
    </source>
</evidence>
<keyword evidence="10" id="KW-1185">Reference proteome</keyword>
<feature type="domain" description="Tetratricopeptide SHNi-TPR" evidence="8">
    <location>
        <begin position="189"/>
        <end position="222"/>
    </location>
</feature>
<dbReference type="PROSITE" id="PS50005">
    <property type="entry name" value="TPR"/>
    <property type="match status" value="1"/>
</dbReference>
<comment type="similarity">
    <text evidence="2">Belongs to the NASP family.</text>
</comment>
<protein>
    <submittedName>
        <fullName evidence="9">12298_t:CDS:1</fullName>
    </submittedName>
</protein>
<feature type="region of interest" description="Disordered" evidence="7">
    <location>
        <begin position="1"/>
        <end position="30"/>
    </location>
</feature>
<evidence type="ECO:0000313" key="9">
    <source>
        <dbReference type="EMBL" id="CAG8577170.1"/>
    </source>
</evidence>
<evidence type="ECO:0000256" key="7">
    <source>
        <dbReference type="SAM" id="MobiDB-lite"/>
    </source>
</evidence>
<evidence type="ECO:0000259" key="8">
    <source>
        <dbReference type="Pfam" id="PF10516"/>
    </source>
</evidence>
<dbReference type="GO" id="GO:0034080">
    <property type="term" value="P:CENP-A containing chromatin assembly"/>
    <property type="evidence" value="ECO:0007669"/>
    <property type="project" value="TreeGrafter"/>
</dbReference>
<dbReference type="AlphaFoldDB" id="A0A9N9BRE9"/>
<dbReference type="InterPro" id="IPR019544">
    <property type="entry name" value="Tetratricopeptide_SHNi-TPR_dom"/>
</dbReference>
<feature type="non-terminal residue" evidence="9">
    <location>
        <position position="435"/>
    </location>
</feature>
<keyword evidence="3" id="KW-0677">Repeat</keyword>
<dbReference type="PANTHER" id="PTHR15081">
    <property type="entry name" value="NUCLEAR AUTOANTIGENIC SPERM PROTEIN NASP -RELATED"/>
    <property type="match status" value="1"/>
</dbReference>
<dbReference type="InterPro" id="IPR019734">
    <property type="entry name" value="TPR_rpt"/>
</dbReference>
<dbReference type="GO" id="GO:0006335">
    <property type="term" value="P:DNA replication-dependent chromatin assembly"/>
    <property type="evidence" value="ECO:0007669"/>
    <property type="project" value="TreeGrafter"/>
</dbReference>
<dbReference type="InterPro" id="IPR011990">
    <property type="entry name" value="TPR-like_helical_dom_sf"/>
</dbReference>
<name>A0A9N9BRE9_9GLOM</name>
<accession>A0A9N9BRE9</accession>
<comment type="subcellular location">
    <subcellularLocation>
        <location evidence="1">Nucleus</location>
    </subcellularLocation>
</comment>
<sequence>MSSSSTHPTAENSTVNAEETLPSSSGSAVADSKNIQVLNDEAFKAFILQDLETAVEKFSEASELIGQFYGTDSEEYAEALYNYGHALLENSRTQATALGPQAIPQEPTAEIPVETSQVNTSNFVFEGDSDSEDYINNGDEAVGQVERSTTQDPLEEQTDDLSLAWEILEYSREIYSQISSESAKRNLGEVYIKLGDVSLENEKFDQAAIDYREGLRIKKETLSEDNRQIAEAYPFLVLALALESISDTASQEEAIEHVQKAIGVLQKRKEILHDKLSAHQEVLGKGKKVATVEDPTVAIDKEMKDIDELLIDMNSKVEDIKTLISQEQKELNPSELALEEYVKLMSSSTLSELASEATKVSSVDAMKQVNDVTSLIKRKVVTNSSNFADGTTDMIVDNNASDQIQQGEKKRKAEIKSEGDEGNEDNLNKKARQAS</sequence>
<organism evidence="9 10">
    <name type="scientific">Acaulospora morrowiae</name>
    <dbReference type="NCBI Taxonomy" id="94023"/>
    <lineage>
        <taxon>Eukaryota</taxon>
        <taxon>Fungi</taxon>
        <taxon>Fungi incertae sedis</taxon>
        <taxon>Mucoromycota</taxon>
        <taxon>Glomeromycotina</taxon>
        <taxon>Glomeromycetes</taxon>
        <taxon>Diversisporales</taxon>
        <taxon>Acaulosporaceae</taxon>
        <taxon>Acaulospora</taxon>
    </lineage>
</organism>
<comment type="caution">
    <text evidence="9">The sequence shown here is derived from an EMBL/GenBank/DDBJ whole genome shotgun (WGS) entry which is preliminary data.</text>
</comment>
<dbReference type="Proteomes" id="UP000789342">
    <property type="component" value="Unassembled WGS sequence"/>
</dbReference>
<evidence type="ECO:0000256" key="4">
    <source>
        <dbReference type="ARBA" id="ARBA00022803"/>
    </source>
</evidence>